<dbReference type="EMBL" id="RPHB01000001">
    <property type="protein sequence ID" value="MBW3466418.1"/>
    <property type="molecule type" value="Genomic_DNA"/>
</dbReference>
<accession>A0A951IVR3</accession>
<keyword evidence="2" id="KW-1185">Reference proteome</keyword>
<name>A0A951IVR3_9BACT</name>
<dbReference type="RefSeq" id="WP_219286276.1">
    <property type="nucleotide sequence ID" value="NZ_RPHB01000001.1"/>
</dbReference>
<evidence type="ECO:0000313" key="1">
    <source>
        <dbReference type="EMBL" id="MBW3466418.1"/>
    </source>
</evidence>
<gene>
    <name evidence="1" type="ORF">EGN73_01140</name>
</gene>
<proteinExistence type="predicted"/>
<sequence length="254" mass="28176">MAKQTGPFNLEGTMGNVIFYKRNGKYYSRSKGSPSRKKLKHGKEFENSRRVSSEFGHASKFAAKLSRSCVGLLNPGRHDGLHGRMTASLQKVLQTDPISEYGSRRLRFGNLDLIVGFDFEATSVKRLLGSFPAVRHQGQIAQINFTGTKSLVKNCIPAGATHYRVDFVCCRMNEVSAITANKRYEGKAYDIEASLELIGMLELDFGSELQEEEVLFIVMGIVFLQEVNGKMNELVGKRAVGVLKGIKGDLFASR</sequence>
<dbReference type="Proteomes" id="UP000727490">
    <property type="component" value="Unassembled WGS sequence"/>
</dbReference>
<comment type="caution">
    <text evidence="1">The sequence shown here is derived from an EMBL/GenBank/DDBJ whole genome shotgun (WGS) entry which is preliminary data.</text>
</comment>
<reference evidence="1 2" key="1">
    <citation type="journal article" date="2020" name="Syst. Appl. Microbiol.">
        <title>Arthrospiribacter ruber gen. nov., sp. nov., a novel bacterium isolated from Arthrospira cultures.</title>
        <authorList>
            <person name="Waleron M."/>
            <person name="Misztak A."/>
            <person name="Waleron M.M."/>
            <person name="Furmaniak M."/>
            <person name="Mrozik A."/>
            <person name="Waleron K."/>
        </authorList>
    </citation>
    <scope>NUCLEOTIDE SEQUENCE [LARGE SCALE GENOMIC DNA]</scope>
    <source>
        <strain evidence="1 2">DPMB0001</strain>
    </source>
</reference>
<protein>
    <submittedName>
        <fullName evidence="1">Uncharacterized protein</fullName>
    </submittedName>
</protein>
<evidence type="ECO:0000313" key="2">
    <source>
        <dbReference type="Proteomes" id="UP000727490"/>
    </source>
</evidence>
<dbReference type="AlphaFoldDB" id="A0A951IVR3"/>
<organism evidence="1 2">
    <name type="scientific">Arthrospiribacter ruber</name>
    <dbReference type="NCBI Taxonomy" id="2487934"/>
    <lineage>
        <taxon>Bacteria</taxon>
        <taxon>Pseudomonadati</taxon>
        <taxon>Bacteroidota</taxon>
        <taxon>Cytophagia</taxon>
        <taxon>Cytophagales</taxon>
        <taxon>Cyclobacteriaceae</taxon>
        <taxon>Arthrospiribacter</taxon>
    </lineage>
</organism>